<accession>A0ABY5Z0C5</accession>
<protein>
    <submittedName>
        <fullName evidence="2">Cyclase family protein</fullName>
    </submittedName>
</protein>
<dbReference type="SUPFAM" id="SSF102198">
    <property type="entry name" value="Putative cyclase"/>
    <property type="match status" value="1"/>
</dbReference>
<dbReference type="PANTHER" id="PTHR34861:SF10">
    <property type="entry name" value="CYCLASE"/>
    <property type="match status" value="1"/>
</dbReference>
<dbReference type="PANTHER" id="PTHR34861">
    <property type="match status" value="1"/>
</dbReference>
<reference evidence="2" key="1">
    <citation type="submission" date="2021-04" db="EMBL/GenBank/DDBJ databases">
        <title>Biosynthetic gene clusters of Dactylosporangioum roseum.</title>
        <authorList>
            <person name="Hartkoorn R.C."/>
            <person name="Beaudoing E."/>
            <person name="Hot D."/>
            <person name="Moureu S."/>
        </authorList>
    </citation>
    <scope>NUCLEOTIDE SEQUENCE</scope>
    <source>
        <strain evidence="2">NRRL B-16295</strain>
    </source>
</reference>
<name>A0ABY5Z0C5_9ACTN</name>
<organism evidence="2 3">
    <name type="scientific">Dactylosporangium roseum</name>
    <dbReference type="NCBI Taxonomy" id="47989"/>
    <lineage>
        <taxon>Bacteria</taxon>
        <taxon>Bacillati</taxon>
        <taxon>Actinomycetota</taxon>
        <taxon>Actinomycetes</taxon>
        <taxon>Micromonosporales</taxon>
        <taxon>Micromonosporaceae</taxon>
        <taxon>Dactylosporangium</taxon>
    </lineage>
</organism>
<dbReference type="InterPro" id="IPR007325">
    <property type="entry name" value="KFase/CYL"/>
</dbReference>
<gene>
    <name evidence="2" type="ORF">Drose_25220</name>
</gene>
<dbReference type="EMBL" id="CP073721">
    <property type="protein sequence ID" value="UWZ34515.1"/>
    <property type="molecule type" value="Genomic_DNA"/>
</dbReference>
<dbReference type="Pfam" id="PF04199">
    <property type="entry name" value="Cyclase"/>
    <property type="match status" value="1"/>
</dbReference>
<evidence type="ECO:0000313" key="2">
    <source>
        <dbReference type="EMBL" id="UWZ34515.1"/>
    </source>
</evidence>
<sequence length="287" mass="30063">MTEGWDVTEALLDSDVQSGPTLLDVVQRGVRIFDLGRPYEKGMPQSPNHPAYTHSLSRRHGDTVRTDGGSAANDLIVLGTHVGTHIDALAHVSQDGKLHGGLDAVTEQVGGRFMTGGIQDVAPMVCRGVLLDVPAALGIEACPPAYEISVADLEKAVGTQRTPVAAGDVVLIRSGWGQRWDDREAYIGGESGVPGVGTAGAQWLAARGVRAVGADTIAFEHLPANAGHARLPAHRILLVEHGINIIETLSLEELAASGIREFVFILSPLHFVGATGSPVRPLAVVGA</sequence>
<dbReference type="Gene3D" id="3.50.30.50">
    <property type="entry name" value="Putative cyclase"/>
    <property type="match status" value="1"/>
</dbReference>
<proteinExistence type="predicted"/>
<dbReference type="Proteomes" id="UP001058271">
    <property type="component" value="Chromosome"/>
</dbReference>
<dbReference type="RefSeq" id="WP_425545086.1">
    <property type="nucleotide sequence ID" value="NZ_BAAABS010000011.1"/>
</dbReference>
<keyword evidence="3" id="KW-1185">Reference proteome</keyword>
<evidence type="ECO:0000256" key="1">
    <source>
        <dbReference type="SAM" id="MobiDB-lite"/>
    </source>
</evidence>
<dbReference type="InterPro" id="IPR037175">
    <property type="entry name" value="KFase_sf"/>
</dbReference>
<feature type="region of interest" description="Disordered" evidence="1">
    <location>
        <begin position="38"/>
        <end position="64"/>
    </location>
</feature>
<evidence type="ECO:0000313" key="3">
    <source>
        <dbReference type="Proteomes" id="UP001058271"/>
    </source>
</evidence>